<dbReference type="Gene3D" id="1.20.1070.10">
    <property type="entry name" value="Rhodopsin 7-helix transmembrane proteins"/>
    <property type="match status" value="1"/>
</dbReference>
<dbReference type="AlphaFoldDB" id="A0A1W0X6D6"/>
<feature type="transmembrane region" description="Helical" evidence="5">
    <location>
        <begin position="129"/>
        <end position="150"/>
    </location>
</feature>
<feature type="transmembrane region" description="Helical" evidence="5">
    <location>
        <begin position="58"/>
        <end position="84"/>
    </location>
</feature>
<dbReference type="EMBL" id="MTYJ01000014">
    <property type="protein sequence ID" value="OQV23089.1"/>
    <property type="molecule type" value="Genomic_DNA"/>
</dbReference>
<comment type="subcellular location">
    <subcellularLocation>
        <location evidence="1">Membrane</location>
    </subcellularLocation>
</comment>
<evidence type="ECO:0000259" key="6">
    <source>
        <dbReference type="PROSITE" id="PS50262"/>
    </source>
</evidence>
<keyword evidence="2 5" id="KW-0812">Transmembrane</keyword>
<dbReference type="Proteomes" id="UP000192578">
    <property type="component" value="Unassembled WGS sequence"/>
</dbReference>
<sequence>MNNSTQVSAVSLYIEYHTSLVAWVILVLLINFLGAAANGVTFAATLTYRPLRKSSSCFLLAHCIINDLITCLLIEPGVVLIIYMDGGSLRPGFCRSWGLFVYLTFFANNWAHGLLACNRFIAAIFPYRYKFFTAKIMLTFTILFPVVIFADVKCISHR</sequence>
<evidence type="ECO:0000313" key="7">
    <source>
        <dbReference type="EMBL" id="OQV23089.1"/>
    </source>
</evidence>
<evidence type="ECO:0000256" key="2">
    <source>
        <dbReference type="ARBA" id="ARBA00022692"/>
    </source>
</evidence>
<evidence type="ECO:0000256" key="3">
    <source>
        <dbReference type="ARBA" id="ARBA00022989"/>
    </source>
</evidence>
<name>A0A1W0X6D6_HYPEX</name>
<keyword evidence="4 5" id="KW-0472">Membrane</keyword>
<dbReference type="CDD" id="cd00637">
    <property type="entry name" value="7tm_classA_rhodopsin-like"/>
    <property type="match status" value="1"/>
</dbReference>
<gene>
    <name evidence="7" type="ORF">BV898_03134</name>
</gene>
<evidence type="ECO:0000256" key="4">
    <source>
        <dbReference type="ARBA" id="ARBA00023136"/>
    </source>
</evidence>
<proteinExistence type="predicted"/>
<evidence type="ECO:0000256" key="1">
    <source>
        <dbReference type="ARBA" id="ARBA00004370"/>
    </source>
</evidence>
<dbReference type="PROSITE" id="PS50262">
    <property type="entry name" value="G_PROTEIN_RECEP_F1_2"/>
    <property type="match status" value="1"/>
</dbReference>
<keyword evidence="8" id="KW-1185">Reference proteome</keyword>
<evidence type="ECO:0000256" key="5">
    <source>
        <dbReference type="SAM" id="Phobius"/>
    </source>
</evidence>
<comment type="caution">
    <text evidence="7">The sequence shown here is derived from an EMBL/GenBank/DDBJ whole genome shotgun (WGS) entry which is preliminary data.</text>
</comment>
<dbReference type="OrthoDB" id="6117944at2759"/>
<reference evidence="8" key="1">
    <citation type="submission" date="2017-01" db="EMBL/GenBank/DDBJ databases">
        <title>Comparative genomics of anhydrobiosis in the tardigrade Hypsibius dujardini.</title>
        <authorList>
            <person name="Yoshida Y."/>
            <person name="Koutsovoulos G."/>
            <person name="Laetsch D."/>
            <person name="Stevens L."/>
            <person name="Kumar S."/>
            <person name="Horikawa D."/>
            <person name="Ishino K."/>
            <person name="Komine S."/>
            <person name="Tomita M."/>
            <person name="Blaxter M."/>
            <person name="Arakawa K."/>
        </authorList>
    </citation>
    <scope>NUCLEOTIDE SEQUENCE [LARGE SCALE GENOMIC DNA]</scope>
    <source>
        <strain evidence="8">Z151</strain>
    </source>
</reference>
<feature type="transmembrane region" description="Helical" evidence="5">
    <location>
        <begin position="96"/>
        <end position="117"/>
    </location>
</feature>
<dbReference type="SUPFAM" id="SSF81321">
    <property type="entry name" value="Family A G protein-coupled receptor-like"/>
    <property type="match status" value="1"/>
</dbReference>
<dbReference type="GO" id="GO:0016020">
    <property type="term" value="C:membrane"/>
    <property type="evidence" value="ECO:0007669"/>
    <property type="project" value="UniProtKB-SubCell"/>
</dbReference>
<dbReference type="InterPro" id="IPR019430">
    <property type="entry name" value="7TM_GPCR_serpentine_rcpt_Srx"/>
</dbReference>
<protein>
    <recommendedName>
        <fullName evidence="6">G-protein coupled receptors family 1 profile domain-containing protein</fullName>
    </recommendedName>
</protein>
<accession>A0A1W0X6D6</accession>
<feature type="transmembrane region" description="Helical" evidence="5">
    <location>
        <begin position="20"/>
        <end position="46"/>
    </location>
</feature>
<organism evidence="7 8">
    <name type="scientific">Hypsibius exemplaris</name>
    <name type="common">Freshwater tardigrade</name>
    <dbReference type="NCBI Taxonomy" id="2072580"/>
    <lineage>
        <taxon>Eukaryota</taxon>
        <taxon>Metazoa</taxon>
        <taxon>Ecdysozoa</taxon>
        <taxon>Tardigrada</taxon>
        <taxon>Eutardigrada</taxon>
        <taxon>Parachela</taxon>
        <taxon>Hypsibioidea</taxon>
        <taxon>Hypsibiidae</taxon>
        <taxon>Hypsibius</taxon>
    </lineage>
</organism>
<keyword evidence="3 5" id="KW-1133">Transmembrane helix</keyword>
<evidence type="ECO:0000313" key="8">
    <source>
        <dbReference type="Proteomes" id="UP000192578"/>
    </source>
</evidence>
<feature type="domain" description="G-protein coupled receptors family 1 profile" evidence="6">
    <location>
        <begin position="37"/>
        <end position="158"/>
    </location>
</feature>
<dbReference type="InterPro" id="IPR017452">
    <property type="entry name" value="GPCR_Rhodpsn_7TM"/>
</dbReference>
<dbReference type="Pfam" id="PF10328">
    <property type="entry name" value="7TM_GPCR_Srx"/>
    <property type="match status" value="1"/>
</dbReference>